<protein>
    <submittedName>
        <fullName evidence="1">Uncharacterized protein</fullName>
    </submittedName>
</protein>
<name>A0A5S4EKT3_9PROT</name>
<reference evidence="1 2" key="1">
    <citation type="submission" date="2019-04" db="EMBL/GenBank/DDBJ databases">
        <title>A novel phosphate-accumulating bacterium identified in bioreactor for phosphate removal from wastewater.</title>
        <authorList>
            <person name="Kotlyarov R.Y."/>
            <person name="Beletsky A.V."/>
            <person name="Kallistova A.Y."/>
            <person name="Dorofeev A.G."/>
            <person name="Nikolaev Y.Y."/>
            <person name="Pimenov N.V."/>
            <person name="Ravin N.V."/>
            <person name="Mardanov A.V."/>
        </authorList>
    </citation>
    <scope>NUCLEOTIDE SEQUENCE [LARGE SCALE GENOMIC DNA]</scope>
    <source>
        <strain evidence="1 2">Bin19</strain>
    </source>
</reference>
<proteinExistence type="predicted"/>
<gene>
    <name evidence="1" type="ORF">ACCUM_0314</name>
</gene>
<keyword evidence="2" id="KW-1185">Reference proteome</keyword>
<dbReference type="EMBL" id="SWAD01000070">
    <property type="protein sequence ID" value="TMQ75926.1"/>
    <property type="molecule type" value="Genomic_DNA"/>
</dbReference>
<organism evidence="1 2">
    <name type="scientific">Candidatus Accumulibacter phosphatis</name>
    <dbReference type="NCBI Taxonomy" id="327160"/>
    <lineage>
        <taxon>Bacteria</taxon>
        <taxon>Pseudomonadati</taxon>
        <taxon>Pseudomonadota</taxon>
        <taxon>Betaproteobacteria</taxon>
        <taxon>Candidatus Accumulibacter</taxon>
    </lineage>
</organism>
<dbReference type="Proteomes" id="UP000306324">
    <property type="component" value="Unassembled WGS sequence"/>
</dbReference>
<comment type="caution">
    <text evidence="1">The sequence shown here is derived from an EMBL/GenBank/DDBJ whole genome shotgun (WGS) entry which is preliminary data.</text>
</comment>
<evidence type="ECO:0000313" key="1">
    <source>
        <dbReference type="EMBL" id="TMQ75926.1"/>
    </source>
</evidence>
<accession>A0A5S4EKT3</accession>
<evidence type="ECO:0000313" key="2">
    <source>
        <dbReference type="Proteomes" id="UP000306324"/>
    </source>
</evidence>
<dbReference type="AlphaFoldDB" id="A0A5S4EKT3"/>
<sequence length="69" mass="7754">MVEELDLGVPDLVIKHLAIPDRLNEGELWQHDQFGSPRARMGAKGIPHRLDLKAFVRKLADGNAQWGLL</sequence>